<organism evidence="1 2">
    <name type="scientific">Tenacibaculum platacis</name>
    <dbReference type="NCBI Taxonomy" id="3137852"/>
    <lineage>
        <taxon>Bacteria</taxon>
        <taxon>Pseudomonadati</taxon>
        <taxon>Bacteroidota</taxon>
        <taxon>Flavobacteriia</taxon>
        <taxon>Flavobacteriales</taxon>
        <taxon>Flavobacteriaceae</taxon>
        <taxon>Tenacibaculum</taxon>
    </lineage>
</organism>
<keyword evidence="2" id="KW-1185">Reference proteome</keyword>
<dbReference type="EMBL" id="CAXIXY010000007">
    <property type="protein sequence ID" value="CAL2093023.1"/>
    <property type="molecule type" value="Genomic_DNA"/>
</dbReference>
<gene>
    <name evidence="1" type="ORF">T190607A01A_50120</name>
</gene>
<protein>
    <submittedName>
        <fullName evidence="1">Uncharacterized protein</fullName>
    </submittedName>
</protein>
<reference evidence="1 2" key="1">
    <citation type="submission" date="2024-05" db="EMBL/GenBank/DDBJ databases">
        <authorList>
            <person name="Duchaud E."/>
        </authorList>
    </citation>
    <scope>NUCLEOTIDE SEQUENCE [LARGE SCALE GENOMIC DNA]</scope>
    <source>
        <strain evidence="1">Ena-SAMPLE-TAB-13-05-2024-13:56:06:370-140302</strain>
    </source>
</reference>
<dbReference type="RefSeq" id="WP_348713510.1">
    <property type="nucleotide sequence ID" value="NZ_CAXIXY010000007.1"/>
</dbReference>
<evidence type="ECO:0000313" key="1">
    <source>
        <dbReference type="EMBL" id="CAL2093023.1"/>
    </source>
</evidence>
<sequence>MKKFEDKGELLSHFYNYRIVKCPKCTKPVDFSNLKVTCTHCGYNKEFKPMDSSSKLIPITVEMEDFLKTPCCGNTLWAINLEQLDFLEKYVESDLRERIPNINKSLASRLPQWIKNKKNRNEILKGITRLRLKLKDNNYKSNQPPKTE</sequence>
<comment type="caution">
    <text evidence="1">The sequence shown here is derived from an EMBL/GenBank/DDBJ whole genome shotgun (WGS) entry which is preliminary data.</text>
</comment>
<proteinExistence type="predicted"/>
<accession>A0ABM9P5U8</accession>
<dbReference type="Proteomes" id="UP001497416">
    <property type="component" value="Unassembled WGS sequence"/>
</dbReference>
<name>A0ABM9P5U8_9FLAO</name>
<evidence type="ECO:0000313" key="2">
    <source>
        <dbReference type="Proteomes" id="UP001497416"/>
    </source>
</evidence>